<comment type="similarity">
    <text evidence="1">Belongs to the mycobacterial PPE family.</text>
</comment>
<dbReference type="InterPro" id="IPR002989">
    <property type="entry name" value="Mycobac_pentapep"/>
</dbReference>
<dbReference type="Pfam" id="PF01469">
    <property type="entry name" value="Pentapeptide_2"/>
    <property type="match status" value="1"/>
</dbReference>
<keyword evidence="5" id="KW-1185">Reference proteome</keyword>
<dbReference type="PANTHER" id="PTHR46766">
    <property type="entry name" value="GLUTAMINE-RICH PROTEIN 2"/>
    <property type="match status" value="1"/>
</dbReference>
<evidence type="ECO:0000259" key="3">
    <source>
        <dbReference type="Pfam" id="PF00823"/>
    </source>
</evidence>
<dbReference type="SUPFAM" id="SSF140459">
    <property type="entry name" value="PE/PPE dimer-like"/>
    <property type="match status" value="1"/>
</dbReference>
<dbReference type="Proteomes" id="UP000241595">
    <property type="component" value="Unassembled WGS sequence"/>
</dbReference>
<dbReference type="InterPro" id="IPR038332">
    <property type="entry name" value="PPE_sf"/>
</dbReference>
<protein>
    <submittedName>
        <fullName evidence="4">PPE family protein</fullName>
    </submittedName>
</protein>
<organism evidence="4 5">
    <name type="scientific">Mycobacterium terramassiliense</name>
    <dbReference type="NCBI Taxonomy" id="1841859"/>
    <lineage>
        <taxon>Bacteria</taxon>
        <taxon>Bacillati</taxon>
        <taxon>Actinomycetota</taxon>
        <taxon>Actinomycetes</taxon>
        <taxon>Mycobacteriales</taxon>
        <taxon>Mycobacteriaceae</taxon>
        <taxon>Mycobacterium</taxon>
    </lineage>
</organism>
<dbReference type="STRING" id="1841859.GCA_900157385_02603"/>
<evidence type="ECO:0000256" key="1">
    <source>
        <dbReference type="ARBA" id="ARBA00010652"/>
    </source>
</evidence>
<gene>
    <name evidence="4" type="ORF">MTAB308_2607</name>
</gene>
<dbReference type="AlphaFoldDB" id="A0A2U3NC75"/>
<feature type="domain" description="PPE" evidence="3">
    <location>
        <begin position="5"/>
        <end position="168"/>
    </location>
</feature>
<proteinExistence type="inferred from homology"/>
<dbReference type="PANTHER" id="PTHR46766:SF1">
    <property type="entry name" value="GLUTAMINE-RICH PROTEIN 2"/>
    <property type="match status" value="1"/>
</dbReference>
<evidence type="ECO:0000313" key="4">
    <source>
        <dbReference type="EMBL" id="SPM29116.1"/>
    </source>
</evidence>
<dbReference type="InterPro" id="IPR000030">
    <property type="entry name" value="PPE_dom"/>
</dbReference>
<evidence type="ECO:0000256" key="2">
    <source>
        <dbReference type="SAM" id="MobiDB-lite"/>
    </source>
</evidence>
<dbReference type="Pfam" id="PF00823">
    <property type="entry name" value="PPE"/>
    <property type="match status" value="1"/>
</dbReference>
<name>A0A2U3NC75_9MYCO</name>
<feature type="region of interest" description="Disordered" evidence="2">
    <location>
        <begin position="434"/>
        <end position="466"/>
    </location>
</feature>
<feature type="non-terminal residue" evidence="4">
    <location>
        <position position="1"/>
    </location>
</feature>
<dbReference type="GO" id="GO:0052572">
    <property type="term" value="P:response to host immune response"/>
    <property type="evidence" value="ECO:0007669"/>
    <property type="project" value="TreeGrafter"/>
</dbReference>
<reference evidence="4 5" key="1">
    <citation type="submission" date="2017-01" db="EMBL/GenBank/DDBJ databases">
        <authorList>
            <consortium name="Urmite Genomes"/>
        </authorList>
    </citation>
    <scope>NUCLEOTIDE SEQUENCE [LARGE SCALE GENOMIC DNA]</scope>
    <source>
        <strain evidence="4 5">AB308</strain>
    </source>
</reference>
<dbReference type="EMBL" id="FTRV01000011">
    <property type="protein sequence ID" value="SPM29116.1"/>
    <property type="molecule type" value="Genomic_DNA"/>
</dbReference>
<evidence type="ECO:0000313" key="5">
    <source>
        <dbReference type="Proteomes" id="UP000241595"/>
    </source>
</evidence>
<dbReference type="FunFam" id="1.20.1260.20:FF:000001">
    <property type="entry name" value="PPE family protein PPE41"/>
    <property type="match status" value="1"/>
</dbReference>
<accession>A0A2U3NC75</accession>
<sequence length="466" mass="45625">VTSPHFAWLPPEINSALIFAGPGAAPLLAAAEAWDGLAEDLASSASSFFSVTSDLANGSWQGASAAAMMAVATQYVGWLSAAAAQAEAASSQAAAIAAAFESAVAATVQPAVVAANRALVKALASTNWFGFNVPAIMDTEAAYEAMWAADVAAMFGYHADASAAAAQLAPWQQVLQKLGFTFNNGKIGFGPISMGNSNVGFGNSGNLNVGSGNSGNNNLGLGNLGNNNFGFGNSGNNDFGIGLTGNNQIGFGGFNSGTGNIGFFNSGSNNIGFFNSGTGNFGVGNSGVSNTGLLNSGAVNAGFFNSGNANTGIFMDGAAAHGAQDAAVLNSGNYMTGGVGAANLSSSLLNSAATTGGLNASLSNAAMLNPASAAMAAPGDTSALVGGIQSGGANAVAGAAAGPTPTPPALRTTTAPAGFFATSGAEEGVRNLAARESGIPNSNFFNKGDRPPGLPEPGIGDPVIPD</sequence>
<dbReference type="Gene3D" id="1.20.1260.20">
    <property type="entry name" value="PPE superfamily"/>
    <property type="match status" value="1"/>
</dbReference>